<feature type="transmembrane region" description="Helical" evidence="10">
    <location>
        <begin position="435"/>
        <end position="456"/>
    </location>
</feature>
<dbReference type="InterPro" id="IPR001248">
    <property type="entry name" value="Pur-cyt_permease"/>
</dbReference>
<evidence type="ECO:0000256" key="7">
    <source>
        <dbReference type="ARBA" id="ARBA00023136"/>
    </source>
</evidence>
<keyword evidence="7 8" id="KW-0472">Membrane</keyword>
<comment type="caution">
    <text evidence="11">The sequence shown here is derived from an EMBL/GenBank/DDBJ whole genome shotgun (WGS) entry which is preliminary data.</text>
</comment>
<feature type="transmembrane region" description="Helical" evidence="10">
    <location>
        <begin position="370"/>
        <end position="391"/>
    </location>
</feature>
<dbReference type="PIRSF" id="PIRSF002744">
    <property type="entry name" value="Pur-cyt_permease"/>
    <property type="match status" value="1"/>
</dbReference>
<organism evidence="11 12">
    <name type="scientific">Cytospora leucostoma</name>
    <dbReference type="NCBI Taxonomy" id="1230097"/>
    <lineage>
        <taxon>Eukaryota</taxon>
        <taxon>Fungi</taxon>
        <taxon>Dikarya</taxon>
        <taxon>Ascomycota</taxon>
        <taxon>Pezizomycotina</taxon>
        <taxon>Sordariomycetes</taxon>
        <taxon>Sordariomycetidae</taxon>
        <taxon>Diaporthales</taxon>
        <taxon>Cytosporaceae</taxon>
        <taxon>Cytospora</taxon>
    </lineage>
</organism>
<dbReference type="Gene3D" id="1.10.4160.10">
    <property type="entry name" value="Hydantoin permease"/>
    <property type="match status" value="1"/>
</dbReference>
<dbReference type="FunFam" id="1.10.4160.10:FF:000002">
    <property type="entry name" value="Purine-cytosine permease fcyB"/>
    <property type="match status" value="1"/>
</dbReference>
<dbReference type="PANTHER" id="PTHR31806">
    <property type="entry name" value="PURINE-CYTOSINE PERMEASE FCY2-RELATED"/>
    <property type="match status" value="1"/>
</dbReference>
<sequence length="545" mass="58379">MANFTRSHARDGKSRPDSIPEKMRDEEKHPIEPEVIAGDSSPTVVGGGEDEVPPYLASASQRGVLARLRGFEAALDRKIGVETHGISRRRPGDRDPAYASWSNQAVMFLMWMSATTNLSCFASGFLGWELGLDLGRSIVIIIFSTLIGSAVTGWCATLGPGTGLRQVSISRYSIGWWPSKLIAALNVVEQVGWSSVGCITGGQALAAVSNGRLGSELGVIIAAACGFVVSFVGLKAVFTYEKFAGLVLAVVFVIMYGYAGYFADAGTPTTLAGADLSGTSLTLFAALYGSSASWCSIVSDYYVEYPVDTSKWKVFILTSLGIGLPTCLGMILGALCGSALNNKADWLDAWGGGVGYLIQTMVHPVGFAKFLLVVLAFSGIAMTAIAMYSAGLSVQQFARPLGVVPRFVWTTLMFVAIILLALVGRDHLLEFLNNFLSLLGYWNTSFFVILATEHYLYRGGYRGFQGYDLEAWNDPRLLPAGWAGGFAFGAGVAGAVVGMSETFYTGVLARRIGQTSGDIGNELALVFTLVAYVPARWVERRYTGR</sequence>
<feature type="transmembrane region" description="Helical" evidence="10">
    <location>
        <begin position="217"/>
        <end position="238"/>
    </location>
</feature>
<dbReference type="STRING" id="1230097.A0A423XBS3"/>
<dbReference type="FunCoup" id="A0A423XBS3">
    <property type="interactions" value="31"/>
</dbReference>
<dbReference type="GO" id="GO:0015851">
    <property type="term" value="P:nucleobase transport"/>
    <property type="evidence" value="ECO:0007669"/>
    <property type="project" value="UniProtKB-ARBA"/>
</dbReference>
<proteinExistence type="inferred from homology"/>
<gene>
    <name evidence="11" type="ORF">VPNG_05508</name>
</gene>
<dbReference type="Proteomes" id="UP000285146">
    <property type="component" value="Unassembled WGS sequence"/>
</dbReference>
<keyword evidence="3 8" id="KW-0813">Transport</keyword>
<evidence type="ECO:0000256" key="1">
    <source>
        <dbReference type="ARBA" id="ARBA00004141"/>
    </source>
</evidence>
<feature type="transmembrane region" description="Helical" evidence="10">
    <location>
        <begin position="243"/>
        <end position="263"/>
    </location>
</feature>
<dbReference type="GO" id="GO:0000329">
    <property type="term" value="C:fungal-type vacuole membrane"/>
    <property type="evidence" value="ECO:0007669"/>
    <property type="project" value="TreeGrafter"/>
</dbReference>
<evidence type="ECO:0000256" key="5">
    <source>
        <dbReference type="ARBA" id="ARBA00022692"/>
    </source>
</evidence>
<keyword evidence="4" id="KW-0597">Phosphoprotein</keyword>
<keyword evidence="5 10" id="KW-0812">Transmembrane</keyword>
<evidence type="ECO:0000256" key="3">
    <source>
        <dbReference type="ARBA" id="ARBA00022448"/>
    </source>
</evidence>
<dbReference type="AlphaFoldDB" id="A0A423XBS3"/>
<feature type="transmembrane region" description="Helical" evidence="10">
    <location>
        <begin position="283"/>
        <end position="303"/>
    </location>
</feature>
<evidence type="ECO:0000256" key="8">
    <source>
        <dbReference type="PIRNR" id="PIRNR002744"/>
    </source>
</evidence>
<protein>
    <submittedName>
        <fullName evidence="11">Uncharacterized protein</fullName>
    </submittedName>
</protein>
<evidence type="ECO:0000256" key="2">
    <source>
        <dbReference type="ARBA" id="ARBA00008974"/>
    </source>
</evidence>
<comment type="subcellular location">
    <subcellularLocation>
        <location evidence="1">Membrane</location>
        <topology evidence="1">Multi-pass membrane protein</topology>
    </subcellularLocation>
</comment>
<dbReference type="EMBL" id="LKEB01000020">
    <property type="protein sequence ID" value="ROW13379.1"/>
    <property type="molecule type" value="Genomic_DNA"/>
</dbReference>
<dbReference type="GO" id="GO:0022857">
    <property type="term" value="F:transmembrane transporter activity"/>
    <property type="evidence" value="ECO:0007669"/>
    <property type="project" value="InterPro"/>
</dbReference>
<feature type="transmembrane region" description="Helical" evidence="10">
    <location>
        <begin position="105"/>
        <end position="126"/>
    </location>
</feature>
<accession>A0A423XBS3</accession>
<evidence type="ECO:0000313" key="11">
    <source>
        <dbReference type="EMBL" id="ROW13379.1"/>
    </source>
</evidence>
<evidence type="ECO:0000256" key="6">
    <source>
        <dbReference type="ARBA" id="ARBA00022989"/>
    </source>
</evidence>
<dbReference type="InterPro" id="IPR026030">
    <property type="entry name" value="Pur-cyt_permease_Fcy2/21/22"/>
</dbReference>
<feature type="transmembrane region" description="Helical" evidence="10">
    <location>
        <begin position="403"/>
        <end position="423"/>
    </location>
</feature>
<comment type="similarity">
    <text evidence="2 8">Belongs to the purine-cytosine permease (2.A.39) family.</text>
</comment>
<feature type="compositionally biased region" description="Basic and acidic residues" evidence="9">
    <location>
        <begin position="8"/>
        <end position="32"/>
    </location>
</feature>
<evidence type="ECO:0000256" key="9">
    <source>
        <dbReference type="SAM" id="MobiDB-lite"/>
    </source>
</evidence>
<dbReference type="InParanoid" id="A0A423XBS3"/>
<dbReference type="Pfam" id="PF02133">
    <property type="entry name" value="Transp_cyt_pur"/>
    <property type="match status" value="1"/>
</dbReference>
<evidence type="ECO:0000256" key="10">
    <source>
        <dbReference type="SAM" id="Phobius"/>
    </source>
</evidence>
<dbReference type="OrthoDB" id="5428495at2759"/>
<feature type="transmembrane region" description="Helical" evidence="10">
    <location>
        <begin position="138"/>
        <end position="160"/>
    </location>
</feature>
<dbReference type="PANTHER" id="PTHR31806:SF7">
    <property type="entry name" value="TRANSPORTER, PUTATIVE (AFU_ORTHOLOGUE AFUA_2G04690)-RELATED"/>
    <property type="match status" value="1"/>
</dbReference>
<keyword evidence="6 10" id="KW-1133">Transmembrane helix</keyword>
<feature type="region of interest" description="Disordered" evidence="9">
    <location>
        <begin position="1"/>
        <end position="52"/>
    </location>
</feature>
<feature type="transmembrane region" description="Helical" evidence="10">
    <location>
        <begin position="181"/>
        <end position="205"/>
    </location>
</feature>
<name>A0A423XBS3_9PEZI</name>
<feature type="transmembrane region" description="Helical" evidence="10">
    <location>
        <begin position="519"/>
        <end position="538"/>
    </location>
</feature>
<reference evidence="11 12" key="1">
    <citation type="submission" date="2015-09" db="EMBL/GenBank/DDBJ databases">
        <title>Host preference determinants of Valsa canker pathogens revealed by comparative genomics.</title>
        <authorList>
            <person name="Yin Z."/>
            <person name="Huang L."/>
        </authorList>
    </citation>
    <scope>NUCLEOTIDE SEQUENCE [LARGE SCALE GENOMIC DNA]</scope>
    <source>
        <strain evidence="11 12">SXYLt</strain>
    </source>
</reference>
<feature type="transmembrane region" description="Helical" evidence="10">
    <location>
        <begin position="315"/>
        <end position="340"/>
    </location>
</feature>
<evidence type="ECO:0000313" key="12">
    <source>
        <dbReference type="Proteomes" id="UP000285146"/>
    </source>
</evidence>
<keyword evidence="12" id="KW-1185">Reference proteome</keyword>
<dbReference type="GO" id="GO:0005886">
    <property type="term" value="C:plasma membrane"/>
    <property type="evidence" value="ECO:0007669"/>
    <property type="project" value="TreeGrafter"/>
</dbReference>
<evidence type="ECO:0000256" key="4">
    <source>
        <dbReference type="ARBA" id="ARBA00022553"/>
    </source>
</evidence>
<feature type="transmembrane region" description="Helical" evidence="10">
    <location>
        <begin position="477"/>
        <end position="499"/>
    </location>
</feature>